<accession>A0A4R0P7G4</accession>
<evidence type="ECO:0000313" key="3">
    <source>
        <dbReference type="Proteomes" id="UP000291485"/>
    </source>
</evidence>
<proteinExistence type="predicted"/>
<evidence type="ECO:0000256" key="1">
    <source>
        <dbReference type="SAM" id="MobiDB-lite"/>
    </source>
</evidence>
<dbReference type="InterPro" id="IPR045384">
    <property type="entry name" value="DUF6527"/>
</dbReference>
<dbReference type="Pfam" id="PF20137">
    <property type="entry name" value="BubE"/>
    <property type="match status" value="1"/>
</dbReference>
<feature type="region of interest" description="Disordered" evidence="1">
    <location>
        <begin position="92"/>
        <end position="123"/>
    </location>
</feature>
<keyword evidence="3" id="KW-1185">Reference proteome</keyword>
<dbReference type="EMBL" id="SJSN01000001">
    <property type="protein sequence ID" value="TCD12970.1"/>
    <property type="molecule type" value="Genomic_DNA"/>
</dbReference>
<name>A0A4R0P7G4_9SPHI</name>
<reference evidence="2 3" key="1">
    <citation type="submission" date="2019-02" db="EMBL/GenBank/DDBJ databases">
        <title>Pedobacter sp. RP-3-11 sp. nov., isolated from Arctic soil.</title>
        <authorList>
            <person name="Dahal R.H."/>
        </authorList>
    </citation>
    <scope>NUCLEOTIDE SEQUENCE [LARGE SCALE GENOMIC DNA]</scope>
    <source>
        <strain evidence="2 3">RP-3-11</strain>
    </source>
</reference>
<dbReference type="Proteomes" id="UP000291485">
    <property type="component" value="Unassembled WGS sequence"/>
</dbReference>
<organism evidence="2 3">
    <name type="scientific">Pedobacter frigidisoli</name>
    <dbReference type="NCBI Taxonomy" id="2530455"/>
    <lineage>
        <taxon>Bacteria</taxon>
        <taxon>Pseudomonadati</taxon>
        <taxon>Bacteroidota</taxon>
        <taxon>Sphingobacteriia</taxon>
        <taxon>Sphingobacteriales</taxon>
        <taxon>Sphingobacteriaceae</taxon>
        <taxon>Pedobacter</taxon>
    </lineage>
</organism>
<protein>
    <submittedName>
        <fullName evidence="2">Uncharacterized protein</fullName>
    </submittedName>
</protein>
<dbReference type="OrthoDB" id="3788717at2"/>
<sequence length="145" mass="17265">METLQHRFVEFIPEVLDEGILYITMEYRTAVHMCVCGCGNEVITPFSPTDWHLRFYGDSVSIYPSIGSWSFKCRSHYWITRNRIEHAESWNDREVQQGRDADKMNKKSFYDEKSQEPKFEKPGTKLNRKTKKWSLKSFFSFLGFK</sequence>
<evidence type="ECO:0000313" key="2">
    <source>
        <dbReference type="EMBL" id="TCD12970.1"/>
    </source>
</evidence>
<dbReference type="RefSeq" id="WP_131556403.1">
    <property type="nucleotide sequence ID" value="NZ_SJSN01000001.1"/>
</dbReference>
<dbReference type="AlphaFoldDB" id="A0A4R0P7G4"/>
<comment type="caution">
    <text evidence="2">The sequence shown here is derived from an EMBL/GenBank/DDBJ whole genome shotgun (WGS) entry which is preliminary data.</text>
</comment>
<gene>
    <name evidence="2" type="ORF">EZ449_02685</name>
</gene>